<dbReference type="PANTHER" id="PTHR14614">
    <property type="entry name" value="HEPATOCELLULAR CARCINOMA-ASSOCIATED ANTIGEN"/>
    <property type="match status" value="1"/>
</dbReference>
<dbReference type="AlphaFoldDB" id="A0A316ZAH2"/>
<reference evidence="2 3" key="1">
    <citation type="journal article" date="2018" name="Mol. Biol. Evol.">
        <title>Broad Genomic Sampling Reveals a Smut Pathogenic Ancestry of the Fungal Clade Ustilaginomycotina.</title>
        <authorList>
            <person name="Kijpornyongpan T."/>
            <person name="Mondo S.J."/>
            <person name="Barry K."/>
            <person name="Sandor L."/>
            <person name="Lee J."/>
            <person name="Lipzen A."/>
            <person name="Pangilinan J."/>
            <person name="LaButti K."/>
            <person name="Hainaut M."/>
            <person name="Henrissat B."/>
            <person name="Grigoriev I.V."/>
            <person name="Spatafora J.W."/>
            <person name="Aime M.C."/>
        </authorList>
    </citation>
    <scope>NUCLEOTIDE SEQUENCE [LARGE SCALE GENOMIC DNA]</scope>
    <source>
        <strain evidence="2 3">MCA 4186</strain>
    </source>
</reference>
<sequence>MGTSRRRSASAEAANADSDSDGGLEHFSGALSLLFAHHSASSGAAGALTSFEHARLATPLRFRVPEHAAGDTGLYAHYQWDAGRVLAALLLDATGANEGGEASSSAAAPSSLLARLSLEHHDAVVELGAGTGLPSLVSARIIRDGLLAESRSKTRRAVVVTDYPSPHLLRALEENMQREREAPVANMPLPKDGARKGSGGDAGGQALDTHVRGLEWGVEEQERIVYSLSPDARGFSLVLVADCLWQTAAQTALLHTMSVLLRRSSEARIAVVAGFHTGAWALVRFLQRAAELHLVAHDEERWSMDVLRADSADAWRPWHGDVDSLPATQEEQSRSCIVVLLGWSDAALSSTPI</sequence>
<evidence type="ECO:0000313" key="2">
    <source>
        <dbReference type="EMBL" id="PWN98581.1"/>
    </source>
</evidence>
<dbReference type="Proteomes" id="UP000245946">
    <property type="component" value="Unassembled WGS sequence"/>
</dbReference>
<dbReference type="RefSeq" id="XP_025598860.1">
    <property type="nucleotide sequence ID" value="XM_025745210.1"/>
</dbReference>
<evidence type="ECO:0008006" key="4">
    <source>
        <dbReference type="Google" id="ProtNLM"/>
    </source>
</evidence>
<dbReference type="GO" id="GO:0008757">
    <property type="term" value="F:S-adenosylmethionine-dependent methyltransferase activity"/>
    <property type="evidence" value="ECO:0007669"/>
    <property type="project" value="UniProtKB-ARBA"/>
</dbReference>
<proteinExistence type="predicted"/>
<dbReference type="GeneID" id="37272754"/>
<dbReference type="OrthoDB" id="407325at2759"/>
<evidence type="ECO:0000256" key="1">
    <source>
        <dbReference type="SAM" id="MobiDB-lite"/>
    </source>
</evidence>
<dbReference type="Gene3D" id="3.40.50.150">
    <property type="entry name" value="Vaccinia Virus protein VP39"/>
    <property type="match status" value="1"/>
</dbReference>
<dbReference type="InterPro" id="IPR029063">
    <property type="entry name" value="SAM-dependent_MTases_sf"/>
</dbReference>
<feature type="region of interest" description="Disordered" evidence="1">
    <location>
        <begin position="179"/>
        <end position="204"/>
    </location>
</feature>
<dbReference type="PANTHER" id="PTHR14614:SF130">
    <property type="entry name" value="PROTEIN-LYSINE N-METHYLTRANSFERASE EEF2KMT"/>
    <property type="match status" value="1"/>
</dbReference>
<accession>A0A316ZAH2</accession>
<feature type="region of interest" description="Disordered" evidence="1">
    <location>
        <begin position="1"/>
        <end position="21"/>
    </location>
</feature>
<organism evidence="2 3">
    <name type="scientific">Tilletiopsis washingtonensis</name>
    <dbReference type="NCBI Taxonomy" id="58919"/>
    <lineage>
        <taxon>Eukaryota</taxon>
        <taxon>Fungi</taxon>
        <taxon>Dikarya</taxon>
        <taxon>Basidiomycota</taxon>
        <taxon>Ustilaginomycotina</taxon>
        <taxon>Exobasidiomycetes</taxon>
        <taxon>Entylomatales</taxon>
        <taxon>Entylomatales incertae sedis</taxon>
        <taxon>Tilletiopsis</taxon>
    </lineage>
</organism>
<gene>
    <name evidence="2" type="ORF">FA09DRAFT_360296</name>
</gene>
<dbReference type="EMBL" id="KZ819291">
    <property type="protein sequence ID" value="PWN98581.1"/>
    <property type="molecule type" value="Genomic_DNA"/>
</dbReference>
<evidence type="ECO:0000313" key="3">
    <source>
        <dbReference type="Proteomes" id="UP000245946"/>
    </source>
</evidence>
<dbReference type="InterPro" id="IPR019410">
    <property type="entry name" value="Methyltransf_16"/>
</dbReference>
<protein>
    <recommendedName>
        <fullName evidence="4">Nicotinamide N-methyltransferase</fullName>
    </recommendedName>
</protein>
<keyword evidence="3" id="KW-1185">Reference proteome</keyword>
<name>A0A316ZAH2_9BASI</name>
<dbReference type="GO" id="GO:0005737">
    <property type="term" value="C:cytoplasm"/>
    <property type="evidence" value="ECO:0007669"/>
    <property type="project" value="TreeGrafter"/>
</dbReference>